<evidence type="ECO:0000313" key="3">
    <source>
        <dbReference type="EMBL" id="MCX2743586.1"/>
    </source>
</evidence>
<evidence type="ECO:0000313" key="4">
    <source>
        <dbReference type="Proteomes" id="UP001209885"/>
    </source>
</evidence>
<keyword evidence="1" id="KW-0732">Signal</keyword>
<gene>
    <name evidence="3" type="ORF">OO013_06905</name>
</gene>
<feature type="signal peptide" evidence="1">
    <location>
        <begin position="1"/>
        <end position="23"/>
    </location>
</feature>
<keyword evidence="4" id="KW-1185">Reference proteome</keyword>
<accession>A0ABT3RQ26</accession>
<evidence type="ECO:0000256" key="1">
    <source>
        <dbReference type="SAM" id="SignalP"/>
    </source>
</evidence>
<dbReference type="Proteomes" id="UP001209885">
    <property type="component" value="Unassembled WGS sequence"/>
</dbReference>
<dbReference type="NCBIfam" id="TIGR04183">
    <property type="entry name" value="Por_Secre_tail"/>
    <property type="match status" value="1"/>
</dbReference>
<reference evidence="3 4" key="1">
    <citation type="submission" date="2022-11" db="EMBL/GenBank/DDBJ databases">
        <title>The characterization of three novel Bacteroidetes species and genomic analysis of their roles in tidal elemental geochemical cycles.</title>
        <authorList>
            <person name="Ma K."/>
        </authorList>
    </citation>
    <scope>NUCLEOTIDE SEQUENCE [LARGE SCALE GENOMIC DNA]</scope>
    <source>
        <strain evidence="3 4">M17</strain>
    </source>
</reference>
<dbReference type="InterPro" id="IPR026444">
    <property type="entry name" value="Secre_tail"/>
</dbReference>
<dbReference type="SUPFAM" id="SSF50998">
    <property type="entry name" value="Quinoprotein alcohol dehydrogenase-like"/>
    <property type="match status" value="1"/>
</dbReference>
<dbReference type="InterPro" id="IPR011047">
    <property type="entry name" value="Quinoprotein_ADH-like_sf"/>
</dbReference>
<evidence type="ECO:0000259" key="2">
    <source>
        <dbReference type="Pfam" id="PF18962"/>
    </source>
</evidence>
<feature type="domain" description="Secretion system C-terminal sorting" evidence="2">
    <location>
        <begin position="735"/>
        <end position="805"/>
    </location>
</feature>
<comment type="caution">
    <text evidence="3">The sequence shown here is derived from an EMBL/GenBank/DDBJ whole genome shotgun (WGS) entry which is preliminary data.</text>
</comment>
<dbReference type="RefSeq" id="WP_266055971.1">
    <property type="nucleotide sequence ID" value="NZ_JAPFQN010000004.1"/>
</dbReference>
<name>A0ABT3RQ26_9BACT</name>
<sequence>MKRALIINLILVVLSSITNTSIAQQQTLWGVNSSGGQYRSGSIFKISPDEGHQIVYEFYDELRNVSLSPILLKGSDNKFYSKKYTYGGKYGHGFIYEFDLKTKELKKISDIKNIAKDYNDQIIGPYNNKLWGYKRSDSCYLYSFNIENGENLIEFTLPNNLYNVQISYSNEKIILTSFKYIYSYNIKTKSVRQYETEFSFKGKPTQLNDSTLVLYGTNLNFSGTISILKLNTNSFVTTEIFRFQNNNIDLKFKPTVNKNNTLIGLLTHKLGLFTLNLETKEYNVHNSTDSTLNYTMRQFSTLDSVNYFFTTDYLDGSIYKFNSNTGVINRLHEFNQDSTNIYRPKSPLVPTNRNSFIGNAISRVNRLSPEAVFYELDTTSNEISILNISNNIPELGSSPTYLYSNQFNNLVIKTNTGGKYNLGTLLEYDPTLNSITKIHDFEINPNFDSYSNELFFTAYALTYEYDAKYSDLFLHNINSKELDTVTLPDSLNNFNFIKIQKELDNNIYAFGYNSIYQLGLRKTYYYLKIDTESKKGLIISKISTKDQNLILNHIVGLTLSKNNILYFSTTYQKLSGDYRNMIFSYDLNKNLLNTELDFKIENTNWTRPEKLLIANDGNLYGIVRKSNTYNRIYALFRYNVNSKKFEILVEHEVILGYRPNLINIGNEIYLLFYGSPFKSENSTQEHGLIYKYDYVINELEKIHEFNYEEGGGYLYLTKIGENIPQSLNNQLKITPNPSNGKFTIQFLNDYKTKYIEIFNLDGIKVFEQKYQDTNPIKLDLMLKPGIYIIKFTLDDSDTVVQKIIIQ</sequence>
<dbReference type="Pfam" id="PF18962">
    <property type="entry name" value="Por_Secre_tail"/>
    <property type="match status" value="1"/>
</dbReference>
<proteinExistence type="predicted"/>
<dbReference type="EMBL" id="JAPFQN010000004">
    <property type="protein sequence ID" value="MCX2743586.1"/>
    <property type="molecule type" value="Genomic_DNA"/>
</dbReference>
<feature type="chain" id="PRO_5046232453" evidence="1">
    <location>
        <begin position="24"/>
        <end position="806"/>
    </location>
</feature>
<protein>
    <submittedName>
        <fullName evidence="3">T9SS type A sorting domain-containing protein</fullName>
    </submittedName>
</protein>
<dbReference type="SUPFAM" id="SSF101898">
    <property type="entry name" value="NHL repeat"/>
    <property type="match status" value="1"/>
</dbReference>
<organism evidence="3 4">
    <name type="scientific">Mangrovivirga halotolerans</name>
    <dbReference type="NCBI Taxonomy" id="2993936"/>
    <lineage>
        <taxon>Bacteria</taxon>
        <taxon>Pseudomonadati</taxon>
        <taxon>Bacteroidota</taxon>
        <taxon>Cytophagia</taxon>
        <taxon>Cytophagales</taxon>
        <taxon>Mangrovivirgaceae</taxon>
        <taxon>Mangrovivirga</taxon>
    </lineage>
</organism>